<dbReference type="PANTHER" id="PTHR41271:SF1">
    <property type="entry name" value="DUF402 DOMAIN-CONTAINING PROTEIN"/>
    <property type="match status" value="1"/>
</dbReference>
<dbReference type="OrthoDB" id="2002222at2"/>
<dbReference type="SUPFAM" id="SSF159234">
    <property type="entry name" value="FomD-like"/>
    <property type="match status" value="1"/>
</dbReference>
<dbReference type="InterPro" id="IPR035930">
    <property type="entry name" value="FomD-like_sf"/>
</dbReference>
<evidence type="ECO:0000259" key="1">
    <source>
        <dbReference type="Pfam" id="PF04167"/>
    </source>
</evidence>
<dbReference type="InterPro" id="IPR007295">
    <property type="entry name" value="DUF402"/>
</dbReference>
<keyword evidence="3" id="KW-1185">Reference proteome</keyword>
<reference evidence="2 3" key="1">
    <citation type="submission" date="2019-07" db="EMBL/GenBank/DDBJ databases">
        <title>Whole genome shotgun sequence of Alkalibacillus haloalkaliphilus NBRC 103110.</title>
        <authorList>
            <person name="Hosoyama A."/>
            <person name="Uohara A."/>
            <person name="Ohji S."/>
            <person name="Ichikawa N."/>
        </authorList>
    </citation>
    <scope>NUCLEOTIDE SEQUENCE [LARGE SCALE GENOMIC DNA]</scope>
    <source>
        <strain evidence="2 3">NBRC 103110</strain>
    </source>
</reference>
<dbReference type="Pfam" id="PF04167">
    <property type="entry name" value="DUF402"/>
    <property type="match status" value="1"/>
</dbReference>
<dbReference type="Proteomes" id="UP000321440">
    <property type="component" value="Unassembled WGS sequence"/>
</dbReference>
<dbReference type="AlphaFoldDB" id="A0A511W4W9"/>
<organism evidence="2 3">
    <name type="scientific">Alkalibacillus haloalkaliphilus</name>
    <dbReference type="NCBI Taxonomy" id="94136"/>
    <lineage>
        <taxon>Bacteria</taxon>
        <taxon>Bacillati</taxon>
        <taxon>Bacillota</taxon>
        <taxon>Bacilli</taxon>
        <taxon>Bacillales</taxon>
        <taxon>Bacillaceae</taxon>
        <taxon>Alkalibacillus</taxon>
    </lineage>
</organism>
<dbReference type="RefSeq" id="WP_146816679.1">
    <property type="nucleotide sequence ID" value="NZ_BJYA01000013.1"/>
</dbReference>
<gene>
    <name evidence="2" type="ORF">AHA02nite_19010</name>
</gene>
<evidence type="ECO:0000313" key="3">
    <source>
        <dbReference type="Proteomes" id="UP000321440"/>
    </source>
</evidence>
<sequence length="179" mass="21180">MLKRRYADRSEWARVKARDYTQSYFDDDYFKGYVTLLKINQVSEPLKVSYGVHEICVVDNGYLWLQHFPEGQHFTVTTMFNAKGEVVQWYIDLSLWNGIENIIPYYDDLFLDIVVLPNGQVFLLDEDELQQAFNKGIVNKEIFNLAYNEANRILQLVELNQLEVLKLYKNHKDLLMSKL</sequence>
<name>A0A511W4W9_9BACI</name>
<evidence type="ECO:0000313" key="2">
    <source>
        <dbReference type="EMBL" id="GEN46125.1"/>
    </source>
</evidence>
<feature type="domain" description="DUF402" evidence="1">
    <location>
        <begin position="65"/>
        <end position="158"/>
    </location>
</feature>
<dbReference type="PANTHER" id="PTHR41271">
    <property type="entry name" value="DUF402 DOMAIN-CONTAINING PROTEIN"/>
    <property type="match status" value="1"/>
</dbReference>
<dbReference type="Gene3D" id="2.40.380.10">
    <property type="entry name" value="FomD-like"/>
    <property type="match status" value="1"/>
</dbReference>
<protein>
    <recommendedName>
        <fullName evidence="1">DUF402 domain-containing protein</fullName>
    </recommendedName>
</protein>
<proteinExistence type="predicted"/>
<comment type="caution">
    <text evidence="2">The sequence shown here is derived from an EMBL/GenBank/DDBJ whole genome shotgun (WGS) entry which is preliminary data.</text>
</comment>
<accession>A0A511W4W9</accession>
<dbReference type="EMBL" id="BJYA01000013">
    <property type="protein sequence ID" value="GEN46125.1"/>
    <property type="molecule type" value="Genomic_DNA"/>
</dbReference>